<evidence type="ECO:0000313" key="12">
    <source>
        <dbReference type="Proteomes" id="UP000294911"/>
    </source>
</evidence>
<dbReference type="FunFam" id="1.10.1200.10:FF:000007">
    <property type="entry name" value="Probable polyketide synthase pks17"/>
    <property type="match status" value="1"/>
</dbReference>
<dbReference type="GO" id="GO:0004312">
    <property type="term" value="F:fatty acid synthase activity"/>
    <property type="evidence" value="ECO:0007669"/>
    <property type="project" value="TreeGrafter"/>
</dbReference>
<feature type="region of interest" description="N-terminal hotdog fold" evidence="7">
    <location>
        <begin position="3673"/>
        <end position="3794"/>
    </location>
</feature>
<feature type="active site" description="Proton donor; for dehydratase activity" evidence="7">
    <location>
        <position position="2167"/>
    </location>
</feature>
<dbReference type="InterPro" id="IPR014043">
    <property type="entry name" value="Acyl_transferase_dom"/>
</dbReference>
<keyword evidence="2" id="KW-0597">Phosphoprotein</keyword>
<dbReference type="SUPFAM" id="SSF55048">
    <property type="entry name" value="Probable ACP-binding domain of malonyl-CoA ACP transacylase"/>
    <property type="match status" value="3"/>
</dbReference>
<feature type="domain" description="Ketosynthase family 3 (KS3)" evidence="9">
    <location>
        <begin position="1097"/>
        <end position="1522"/>
    </location>
</feature>
<dbReference type="Pfam" id="PF02801">
    <property type="entry name" value="Ketoacyl-synt_C"/>
    <property type="match status" value="2"/>
</dbReference>
<sequence>GLVEVVWGSDEDVLAETGWAQLALFALEVALFRLVEWLGVRPSVLVGHSVGEIAAAHVAGVVSLDDACRLVGARARLMQALPEGGAMVAVRAAEGELMLSEGVSVAAVNGPDSLVLSGVEEEVFAAVGERKYTRLKVSHAFHSPLMDPMLDEFREAIAGIEFGEPTIPLVKDVGSVDYWVNHVRDTVRFADDIAATGADRFLEIGPDGTLSALVDGIPTLRKDQDEETAFLTALARLHVTGTTVDWQPLFAGTGAQRADIPTYAFDQQRYWLSPGRRTGSASAYGLTDAEHPFLSAAASIGDNDQLLLTGQLSTSEHEWLAEHQVGGQQLLPGAIFVELAIRAGDQVGAGSIEELTLLAPLPTTEETDLQVVVAARDDSGRREFGVFAGPPEQRTRHAEGLLAAGIGQPPAHNWQTGAAPVDLTGWYADRAEHGYEYGPPFQGLRAAWRDGDDVLTEVELPDGLAADGYGIHPALLDAVLHGMHLRTSDHEDDAPRLPFTLRGVSLLASGATRLRVRTTPCDDEAVRIVAHDPTGAPVLCIDAVVTRPVPAAALARQENLYRLRWVHTSAAASTTSTDSWAVVGTDGLGLPEQRRHADLVSLPGSSLAGTVFASVTNVESALELVRDWLGSPGARLVIVTRGGVAVTENEVPDLAVAPVWGLLRAALLEHPDRFALLDLGTGEDLPVSAVLEAVAAGETQLAARGELVVPRLMPAGPAAPSARRRKLDPDGIVLITGGTGGLGAQVARHLVTSHGMRHLVLTSRRGPDAPGAAELAAELTEAGAAVEVISCDVADRAALTDLLAGLARPLTAVIHTAGTLDDGTVSGLTPERIRTVWQPKAEAARHLHELTAEHELAAFVLFSSVAGTIGGAGQGNYAAANAYLDALAIHRRGQGLPAHSLAWGLWADTGMIGHLGDDDVSRLGRDGIAGLSTEDGLALLDSALARDEAILVPARIDRARLSARLAPTVLRNLVRTSARRESAATAEDSWRHRLTGLSDGEREQVLLALVQQHVAAVLGDPEKAHDGQRRTPFEELGFDSLTAIELRNRLASDVGLRLPTTIVFDQPNPELLARFLDAELIGGHEAITVRATKAEADDPIVIIGMSCRFPGGVSSPDELWQLVIDGRDATSSFPDDRGWDLAALTGDVESDVAGTTYVTRGGFLTDAGDFDPQLFGMSPGEALVTDPQQRLLLESSWEALESAGIPPTSLRGSNTGVFAGIMYHDYASGDAEVPDELAGYLSTGSASSIASGRVAYVLGLEGPAVTVDTACSSSLVAMHWAMQSLRAGECDLALAGGATVMSTPNAFVEFSRQRGLAPDGRCKPFADTADGVAWAEGVGSVLLTRRSVAERQGYPVLATVRGSAVNSDGASNGLTAPNGPSQQRVIRQALANAGLAGRDVDVVEAHGTGTKLGDPIEAQALLATYGQDRETPLLLGSLKSNIGHTQTAAGVGGVIKMIMAMRHGMVPASLHADCPSSHVDWSGGLVRLVGEVVEWPDCGRVRRAGVSSFGLSGTNAHVVLEGAPSVVESGVSGVDSSGSGVGGCPWVLSGRSWGAVVGQAGRLLGLSGVSVGDVGFSLGVSRAALEHRAVVLGDHRAGLSALVEGRESAGVVRGVAAGGRTVFVFPGQGSQWVGMAERLLVESPVFAGRFAECAVALEPFVDWDLYGPWDFDRVDVVQPLLWAVMVSLAEVWRHFGVVPDAVVGHSQGEIAAACVAGALSLADGARVVAVRSAVIRRELAGRGGMASVGLSVGEVRSLIADRFVGRLSVAVVNGPGSVVVSGDVGALGELLEECGAAGVRGKWVAVDYASHSVQVDGIAGELVDALAGVEPRVGDVPLYSTVYAGRIDTSVMGAEYWVANLRETVRFEETVRVLADDGHRVFVESSPHPVLVSGLAETVDVPVVGTLRHGEGGLDRFVASVAEAWTVGVDVDWRAVFPDGKRVSLPTYAFQHQRYWLPATTGSNTTNVHTAGLTPTNHPLLSASVRLGGGDQVVLTGRISPSVHRWLDDHLVSDQVLLPGAAFVELAVRAGDEVGAATIEELTLLAPLPITGETAVQVVVAEPDEAGRREFGVFAGKPETGQDWEQHAEGVLAQHAPPAPEPMWPDTAEEVDLDGWYGSRAAYGYEYGPAFQGLHAAWRADGELYAEVRLPEELSTDGFGIHPALLDAVLHGAQLLADPDGSAEGGARLPFTWRGVWLAAAGATVVRARITPGADGSIRIMAHDPSGSPVLAIDALVTRQMPVSVSGVHEHLYRLQWMVAPAVEATGGWAVTGADPLGVSPSHYRADLTDLIDEGVPDTVFATVSDLDSALDLVQSWLALADARLVVVTRGAVQASGDDPPDLAVAPVWGLIRAAQLEHPGRFGILDLAPEDELPVSAVLDALAAGETQLAVRDGVHAPRVVPAGQQVGGSRESARSLDPEGTVLITGGTGALGAAVARHLVRAHGMRHLVLTSRRGISAPGAEALRTELVEGGASVEIVACDVTARDAVAGLVAGLSRPLTAVVHTAGVLDDGVLTALTSERMQRVFAAKAEAARHLHELTIDVDLAAFVLFSSVAGVLGSAGQGNYAAANAYLDALAVHRRSMGLPGVSLAWGLWAERGEMTGHLGGGDISRLGKDGTIAMATEEGLALFDTALTREEALLVPARIDRAGLSAETAPTVLRRLVRSPARRDAKSGTQASWRDRLGAMSDQERDRQLVALIRDHVAAVLGRDELPGEDMVAAAATPFKELGFDSLTAIELRNRLATALDLRLPATIIFDYPAPDALASHLKSELGAGSTTLARRGERIRDDDPVVIVGMSCRYPGGVDSPEALWQLVMENREVLGDFPTDRGWDLGALFADRESDRSGTSYVTKGGFLAEVGDFDPALFGISPGEALVMDPQQRLLLETSWEALESAGVDPTSLRGSRTGVFAGVMYNDYGNQRESVPPELEAYLSTAWAGSVASGRINYVFGLEGPAVTVDTACSSSLVSLHLAAQSLRAGECDLALAGGVAIMSTPQVFVEFSRQRGLAPDGRCKPFADTADGVGWSEGVGMLALERLSDAQRNGHQVLAVVRGSAVNSDGASNGLTAPNGPSQQRVIRQALANAGLAGRDVDVVEAHGTGTKLGDPIEAQALLATYGQDRETPLLLGSLKSNIGHTQTAAGVGGVIKMIMAMRHGMVPASLHADCPSSHVDWSGGLVRLVGEVVEWPDCGRVRRAGVSSFGLSGTNAHVVLEGAPSVVESGVSGVDSSGSGVGGCPWVLSGRSWGAVVGQAGRLLGLSGVSVGDVGFSLGVSRAALEHRAVVLGDHRAGLSALVEGRESAGVVRGVAAGGRTVFVFPGQGSQWVGMAERLLVESPVFAGRFAECAVALEPFVDWDLYGPWDFDRVDVVQPLLWAVMVSLAEVWRHFGVVPDAVVGHSQGEIAAACVAGALSLADGARVVAVRSAVIRRELAGRGGMASVGLSVGEVRSLIADRFVGRLSVAVVNGPGSVVVSGDVGALGELLEECGAAGVRGKWVAVDYASHSVQVDGIAGELVDALAGVEPRVGDVPLYSTVYAGRIDTSVMGAEYWVANLRETVRFEETVRVLADDGHRVFVESSPHPVLVSGLAETVDVPVVGTLRHGEGGLDRFVASVAEAWTVGVDVDWRAVFPDGKRVSLPTYAFQHQRYWLPATTGSNTTNVHTAGLTPTNHPLLSAAVPVAGSEQLVMTGRLSVHSHPWLADHVVDGDVLVPGAVLADLVIRAGDEVGAATIEELTLLVPLVLEADMAVQVVVEPPADAGRREFSVHARRVAEQTEWVRHAQGVLGAEAVVEPEIAWLADSELAEAAPVDLTGWYEDLAERGYNYGPSFQGLRAAWRAGDEVFTEVELPEVLSSDGFGIHPALLDAVLHGLLLTGSGEEIRLAFSWTDFALLASGARQVRVRITPEGEGSARVVAQDPSGAPVLILGGLVTQPVSAAPRKSGPDGLHRVSWSPAATGAPTGTWGVLGPDTLGTDPACHHHDLAALVANGVPDTVFTVVDDAWAALAIVRDWLAATETRLVAVTRGAVAAAEIDEPDLATAPVWGLVRSAQTEHPDRFALVDLDRDADLPVAAVLGALAAGESQLAVRDAVLAPKLAPLGPLPDSSTESPRPLDPDGTVLITGGTGALGAAVARHLVSAHGMRNLMLISRRGPDAPEASGLRTELIELGASVEVRACDGADRNALAEVLDAIPHTRPLTGVVHTAGTVDDGVVESLTSERLDTVFAAKAEMARHLHELTAELDLAAFVLFSSVAGTFGGAGRANYAAANAYLDALAVRRRAAGLPAQALAWGLWTEPGGMVRHLATGDEDRMAREGMAGMSTEDGLALFDAALGRPEPAIVTIRIDKSRLSPASVPALLRHLVRNPVRRTAAGSAPEAGYRERLARLSRADQDRSLISLVEEHVAAVLGHGEPATVGGAPFKALGFDSLTAIELRNRISSVIGLRLPTTVIFDYPTPAELAEYLRTRLVPEVDPMDELLAQLDGLEAALAAIPDDAERATDAVSARLRSLAGRVQERAGAHGDSTVADQLRDASDDDLFEFMDTNFGH</sequence>
<keyword evidence="12" id="KW-1185">Reference proteome</keyword>
<keyword evidence="5" id="KW-0511">Multifunctional enzyme</keyword>
<evidence type="ECO:0000256" key="4">
    <source>
        <dbReference type="ARBA" id="ARBA00022737"/>
    </source>
</evidence>
<dbReference type="Pfam" id="PF00698">
    <property type="entry name" value="Acyl_transf_1"/>
    <property type="match status" value="3"/>
</dbReference>
<evidence type="ECO:0000259" key="9">
    <source>
        <dbReference type="PROSITE" id="PS52004"/>
    </source>
</evidence>
<dbReference type="Gene3D" id="3.30.70.3290">
    <property type="match status" value="2"/>
</dbReference>
<dbReference type="InterPro" id="IPR050091">
    <property type="entry name" value="PKS_NRPS_Biosynth_Enz"/>
</dbReference>
<keyword evidence="3 11" id="KW-0808">Transferase</keyword>
<dbReference type="InterPro" id="IPR049551">
    <property type="entry name" value="PKS_DH_C"/>
</dbReference>
<dbReference type="Pfam" id="PF14765">
    <property type="entry name" value="PS-DH"/>
    <property type="match status" value="3"/>
</dbReference>
<feature type="domain" description="PKS/mFAS DH" evidence="10">
    <location>
        <begin position="1978"/>
        <end position="2247"/>
    </location>
</feature>
<feature type="region of interest" description="C-terminal hotdog fold" evidence="7">
    <location>
        <begin position="3808"/>
        <end position="3942"/>
    </location>
</feature>
<feature type="region of interest" description="C-terminal hotdog fold" evidence="7">
    <location>
        <begin position="2108"/>
        <end position="2247"/>
    </location>
</feature>
<dbReference type="Gene3D" id="3.40.47.10">
    <property type="match status" value="2"/>
</dbReference>
<dbReference type="PROSITE" id="PS00012">
    <property type="entry name" value="PHOSPHOPANTETHEINE"/>
    <property type="match status" value="3"/>
</dbReference>
<feature type="domain" description="Ketosynthase family 3 (KS3)" evidence="9">
    <location>
        <begin position="2792"/>
        <end position="3217"/>
    </location>
</feature>
<dbReference type="SMART" id="SM01294">
    <property type="entry name" value="PKS_PP_betabranch"/>
    <property type="match status" value="1"/>
</dbReference>
<dbReference type="SMART" id="SM00823">
    <property type="entry name" value="PKS_PP"/>
    <property type="match status" value="3"/>
</dbReference>
<dbReference type="InterPro" id="IPR018201">
    <property type="entry name" value="Ketoacyl_synth_AS"/>
</dbReference>
<feature type="domain" description="Carrier" evidence="8">
    <location>
        <begin position="1004"/>
        <end position="1080"/>
    </location>
</feature>
<feature type="region of interest" description="N-terminal hotdog fold" evidence="7">
    <location>
        <begin position="1978"/>
        <end position="2099"/>
    </location>
</feature>
<evidence type="ECO:0000256" key="5">
    <source>
        <dbReference type="ARBA" id="ARBA00023268"/>
    </source>
</evidence>
<dbReference type="Pfam" id="PF21089">
    <property type="entry name" value="PKS_DH_N"/>
    <property type="match status" value="3"/>
</dbReference>
<organism evidence="11 12">
    <name type="scientific">Tamaricihabitans halophyticus</name>
    <dbReference type="NCBI Taxonomy" id="1262583"/>
    <lineage>
        <taxon>Bacteria</taxon>
        <taxon>Bacillati</taxon>
        <taxon>Actinomycetota</taxon>
        <taxon>Actinomycetes</taxon>
        <taxon>Pseudonocardiales</taxon>
        <taxon>Pseudonocardiaceae</taxon>
        <taxon>Tamaricihabitans</taxon>
    </lineage>
</organism>
<keyword evidence="1" id="KW-0596">Phosphopantetheine</keyword>
<evidence type="ECO:0000313" key="11">
    <source>
        <dbReference type="EMBL" id="TCP45021.1"/>
    </source>
</evidence>
<dbReference type="InterPro" id="IPR016036">
    <property type="entry name" value="Malonyl_transacylase_ACP-bd"/>
</dbReference>
<dbReference type="SMART" id="SM00827">
    <property type="entry name" value="PKS_AT"/>
    <property type="match status" value="3"/>
</dbReference>
<dbReference type="EMBL" id="SLXQ01000018">
    <property type="protein sequence ID" value="TCP45021.1"/>
    <property type="molecule type" value="Genomic_DNA"/>
</dbReference>
<protein>
    <submittedName>
        <fullName evidence="11">Acyl transferase domain-containing protein</fullName>
    </submittedName>
</protein>
<dbReference type="SUPFAM" id="SSF47336">
    <property type="entry name" value="ACP-like"/>
    <property type="match status" value="3"/>
</dbReference>
<dbReference type="Proteomes" id="UP000294911">
    <property type="component" value="Unassembled WGS sequence"/>
</dbReference>
<dbReference type="PROSITE" id="PS00606">
    <property type="entry name" value="KS3_1"/>
    <property type="match status" value="2"/>
</dbReference>
<comment type="caution">
    <text evidence="11">The sequence shown here is derived from an EMBL/GenBank/DDBJ whole genome shotgun (WGS) entry which is preliminary data.</text>
</comment>
<keyword evidence="6" id="KW-0012">Acyltransferase</keyword>
<dbReference type="PANTHER" id="PTHR43775:SF51">
    <property type="entry name" value="INACTIVE PHENOLPHTHIOCEROL SYNTHESIS POLYKETIDE SYNTHASE TYPE I PKS1-RELATED"/>
    <property type="match status" value="1"/>
</dbReference>
<dbReference type="InterPro" id="IPR049552">
    <property type="entry name" value="PKS_DH_N"/>
</dbReference>
<dbReference type="Pfam" id="PF22953">
    <property type="entry name" value="SpnB_Rossmann"/>
    <property type="match status" value="3"/>
</dbReference>
<feature type="domain" description="Carrier" evidence="8">
    <location>
        <begin position="2696"/>
        <end position="2775"/>
    </location>
</feature>
<gene>
    <name evidence="11" type="ORF">EV191_1181</name>
</gene>
<evidence type="ECO:0000259" key="8">
    <source>
        <dbReference type="PROSITE" id="PS50075"/>
    </source>
</evidence>
<feature type="active site" description="Proton acceptor; for dehydratase activity" evidence="7">
    <location>
        <position position="323"/>
    </location>
</feature>
<dbReference type="PROSITE" id="PS52019">
    <property type="entry name" value="PKS_MFAS_DH"/>
    <property type="match status" value="3"/>
</dbReference>
<dbReference type="InterPro" id="IPR014031">
    <property type="entry name" value="Ketoacyl_synth_C"/>
</dbReference>
<dbReference type="Gene3D" id="3.10.129.110">
    <property type="entry name" value="Polyketide synthase dehydratase"/>
    <property type="match status" value="3"/>
</dbReference>
<dbReference type="PROSITE" id="PS52004">
    <property type="entry name" value="KS3_2"/>
    <property type="match status" value="2"/>
</dbReference>
<feature type="domain" description="Carrier" evidence="8">
    <location>
        <begin position="4392"/>
        <end position="4469"/>
    </location>
</feature>
<dbReference type="InterPro" id="IPR020807">
    <property type="entry name" value="PKS_DH"/>
</dbReference>
<evidence type="ECO:0000256" key="3">
    <source>
        <dbReference type="ARBA" id="ARBA00022679"/>
    </source>
</evidence>
<dbReference type="Gene3D" id="3.40.366.10">
    <property type="entry name" value="Malonyl-Coenzyme A Acyl Carrier Protein, domain 2"/>
    <property type="match status" value="3"/>
</dbReference>
<dbReference type="InterPro" id="IPR016039">
    <property type="entry name" value="Thiolase-like"/>
</dbReference>
<dbReference type="InterPro" id="IPR016035">
    <property type="entry name" value="Acyl_Trfase/lysoPLipase"/>
</dbReference>
<dbReference type="PANTHER" id="PTHR43775">
    <property type="entry name" value="FATTY ACID SYNTHASE"/>
    <property type="match status" value="1"/>
</dbReference>
<dbReference type="InterPro" id="IPR055123">
    <property type="entry name" value="SpnB-like_Rossmann"/>
</dbReference>
<dbReference type="GO" id="GO:0004315">
    <property type="term" value="F:3-oxoacyl-[acyl-carrier-protein] synthase activity"/>
    <property type="evidence" value="ECO:0007669"/>
    <property type="project" value="InterPro"/>
</dbReference>
<feature type="active site" description="Proton donor; for dehydratase activity" evidence="7">
    <location>
        <position position="3867"/>
    </location>
</feature>
<dbReference type="PROSITE" id="PS50075">
    <property type="entry name" value="CARRIER"/>
    <property type="match status" value="3"/>
</dbReference>
<feature type="active site" description="Proton acceptor; for dehydratase activity" evidence="7">
    <location>
        <position position="3705"/>
    </location>
</feature>
<evidence type="ECO:0000256" key="2">
    <source>
        <dbReference type="ARBA" id="ARBA00022553"/>
    </source>
</evidence>
<evidence type="ECO:0000256" key="7">
    <source>
        <dbReference type="PROSITE-ProRule" id="PRU01363"/>
    </source>
</evidence>
<dbReference type="Gene3D" id="3.40.50.720">
    <property type="entry name" value="NAD(P)-binding Rossmann-like Domain"/>
    <property type="match status" value="3"/>
</dbReference>
<dbReference type="SUPFAM" id="SSF52151">
    <property type="entry name" value="FabD/lysophospholipase-like"/>
    <property type="match status" value="3"/>
</dbReference>
<evidence type="ECO:0000259" key="10">
    <source>
        <dbReference type="PROSITE" id="PS52019"/>
    </source>
</evidence>
<keyword evidence="4" id="KW-0677">Repeat</keyword>
<dbReference type="InterPro" id="IPR049900">
    <property type="entry name" value="PKS_mFAS_DH"/>
</dbReference>
<feature type="domain" description="PKS/mFAS DH" evidence="10">
    <location>
        <begin position="3673"/>
        <end position="3942"/>
    </location>
</feature>
<dbReference type="SMART" id="SM00826">
    <property type="entry name" value="PKS_DH"/>
    <property type="match status" value="3"/>
</dbReference>
<evidence type="ECO:0000256" key="1">
    <source>
        <dbReference type="ARBA" id="ARBA00022450"/>
    </source>
</evidence>
<dbReference type="CDD" id="cd08956">
    <property type="entry name" value="KR_3_FAS_SDR_x"/>
    <property type="match status" value="3"/>
</dbReference>
<feature type="region of interest" description="C-terminal hotdog fold" evidence="7">
    <location>
        <begin position="418"/>
        <end position="555"/>
    </location>
</feature>
<dbReference type="FunFam" id="3.40.47.10:FF:000019">
    <property type="entry name" value="Polyketide synthase type I"/>
    <property type="match status" value="2"/>
</dbReference>
<dbReference type="InterPro" id="IPR013968">
    <property type="entry name" value="PKS_KR"/>
</dbReference>
<dbReference type="InterPro" id="IPR009081">
    <property type="entry name" value="PP-bd_ACP"/>
</dbReference>
<dbReference type="CDD" id="cd00833">
    <property type="entry name" value="PKS"/>
    <property type="match status" value="2"/>
</dbReference>
<dbReference type="SMART" id="SM00822">
    <property type="entry name" value="PKS_KR"/>
    <property type="match status" value="3"/>
</dbReference>
<dbReference type="SMART" id="SM00825">
    <property type="entry name" value="PKS_KS"/>
    <property type="match status" value="2"/>
</dbReference>
<proteinExistence type="predicted"/>
<dbReference type="InterPro" id="IPR006162">
    <property type="entry name" value="Ppantetheine_attach_site"/>
</dbReference>
<feature type="region of interest" description="N-terminal hotdog fold" evidence="7">
    <location>
        <begin position="291"/>
        <end position="409"/>
    </location>
</feature>
<dbReference type="InterPro" id="IPR057326">
    <property type="entry name" value="KR_dom"/>
</dbReference>
<feature type="domain" description="PKS/mFAS DH" evidence="10">
    <location>
        <begin position="291"/>
        <end position="555"/>
    </location>
</feature>
<dbReference type="Pfam" id="PF00109">
    <property type="entry name" value="ketoacyl-synt"/>
    <property type="match status" value="2"/>
</dbReference>
<dbReference type="Pfam" id="PF08659">
    <property type="entry name" value="KR"/>
    <property type="match status" value="3"/>
</dbReference>
<feature type="active site" description="Proton donor; for dehydratase activity" evidence="7">
    <location>
        <position position="477"/>
    </location>
</feature>
<reference evidence="11 12" key="1">
    <citation type="submission" date="2019-03" db="EMBL/GenBank/DDBJ databases">
        <title>Genomic Encyclopedia of Type Strains, Phase IV (KMG-IV): sequencing the most valuable type-strain genomes for metagenomic binning, comparative biology and taxonomic classification.</title>
        <authorList>
            <person name="Goeker M."/>
        </authorList>
    </citation>
    <scope>NUCLEOTIDE SEQUENCE [LARGE SCALE GENOMIC DNA]</scope>
    <source>
        <strain evidence="11 12">DSM 45765</strain>
    </source>
</reference>
<dbReference type="InterPro" id="IPR020841">
    <property type="entry name" value="PKS_Beta-ketoAc_synthase_dom"/>
</dbReference>
<dbReference type="SUPFAM" id="SSF53901">
    <property type="entry name" value="Thiolase-like"/>
    <property type="match status" value="2"/>
</dbReference>
<dbReference type="GO" id="GO:0031177">
    <property type="term" value="F:phosphopantetheine binding"/>
    <property type="evidence" value="ECO:0007669"/>
    <property type="project" value="InterPro"/>
</dbReference>
<dbReference type="InterPro" id="IPR014030">
    <property type="entry name" value="Ketoacyl_synth_N"/>
</dbReference>
<dbReference type="InterPro" id="IPR036291">
    <property type="entry name" value="NAD(P)-bd_dom_sf"/>
</dbReference>
<dbReference type="InterPro" id="IPR042104">
    <property type="entry name" value="PKS_dehydratase_sf"/>
</dbReference>
<dbReference type="InterPro" id="IPR001227">
    <property type="entry name" value="Ac_transferase_dom_sf"/>
</dbReference>
<dbReference type="Gene3D" id="1.10.1200.10">
    <property type="entry name" value="ACP-like"/>
    <property type="match status" value="3"/>
</dbReference>
<feature type="active site" description="Proton acceptor; for dehydratase activity" evidence="7">
    <location>
        <position position="2010"/>
    </location>
</feature>
<dbReference type="GO" id="GO:0006633">
    <property type="term" value="P:fatty acid biosynthetic process"/>
    <property type="evidence" value="ECO:0007669"/>
    <property type="project" value="InterPro"/>
</dbReference>
<accession>A0A4R2QDE9</accession>
<dbReference type="InterPro" id="IPR036736">
    <property type="entry name" value="ACP-like_sf"/>
</dbReference>
<dbReference type="Pfam" id="PF00550">
    <property type="entry name" value="PP-binding"/>
    <property type="match status" value="3"/>
</dbReference>
<evidence type="ECO:0000256" key="6">
    <source>
        <dbReference type="ARBA" id="ARBA00023315"/>
    </source>
</evidence>
<feature type="non-terminal residue" evidence="11">
    <location>
        <position position="1"/>
    </location>
</feature>
<dbReference type="InterPro" id="IPR020806">
    <property type="entry name" value="PKS_PP-bd"/>
</dbReference>
<dbReference type="SUPFAM" id="SSF51735">
    <property type="entry name" value="NAD(P)-binding Rossmann-fold domains"/>
    <property type="match status" value="6"/>
</dbReference>
<name>A0A4R2QDE9_9PSEU</name>